<gene>
    <name evidence="5" type="primary">prtR</name>
    <name evidence="5" type="ORF">CCOS864_02121</name>
</gene>
<dbReference type="CDD" id="cd00093">
    <property type="entry name" value="HTH_XRE"/>
    <property type="match status" value="1"/>
</dbReference>
<evidence type="ECO:0000259" key="4">
    <source>
        <dbReference type="PROSITE" id="PS50943"/>
    </source>
</evidence>
<dbReference type="GO" id="GO:0003677">
    <property type="term" value="F:DNA binding"/>
    <property type="evidence" value="ECO:0007669"/>
    <property type="project" value="UniProtKB-KW"/>
</dbReference>
<dbReference type="InterPro" id="IPR010982">
    <property type="entry name" value="Lambda_DNA-bd_dom_sf"/>
</dbReference>
<dbReference type="AlphaFoldDB" id="A0A380SY54"/>
<feature type="domain" description="HTH cro/C1-type" evidence="4">
    <location>
        <begin position="9"/>
        <end position="64"/>
    </location>
</feature>
<dbReference type="SMART" id="SM00530">
    <property type="entry name" value="HTH_XRE"/>
    <property type="match status" value="1"/>
</dbReference>
<evidence type="ECO:0000256" key="3">
    <source>
        <dbReference type="ARBA" id="ARBA00023163"/>
    </source>
</evidence>
<dbReference type="SUPFAM" id="SSF51306">
    <property type="entry name" value="LexA/Signal peptidase"/>
    <property type="match status" value="1"/>
</dbReference>
<reference evidence="6" key="1">
    <citation type="submission" date="2018-07" db="EMBL/GenBank/DDBJ databases">
        <authorList>
            <person name="Blom J."/>
        </authorList>
    </citation>
    <scope>NUCLEOTIDE SEQUENCE [LARGE SCALE GENOMIC DNA]</scope>
    <source>
        <strain evidence="6">CCOS 864</strain>
    </source>
</reference>
<dbReference type="RefSeq" id="WP_115086270.1">
    <property type="nucleotide sequence ID" value="NZ_CBCSFG010000028.1"/>
</dbReference>
<dbReference type="PROSITE" id="PS50943">
    <property type="entry name" value="HTH_CROC1"/>
    <property type="match status" value="1"/>
</dbReference>
<dbReference type="SUPFAM" id="SSF47413">
    <property type="entry name" value="lambda repressor-like DNA-binding domains"/>
    <property type="match status" value="1"/>
</dbReference>
<proteinExistence type="predicted"/>
<keyword evidence="2" id="KW-0238">DNA-binding</keyword>
<dbReference type="CDD" id="cd06529">
    <property type="entry name" value="S24_LexA-like"/>
    <property type="match status" value="1"/>
</dbReference>
<dbReference type="InterPro" id="IPR001387">
    <property type="entry name" value="Cro/C1-type_HTH"/>
</dbReference>
<keyword evidence="3" id="KW-0804">Transcription</keyword>
<protein>
    <submittedName>
        <fullName evidence="5">HTH-type transcriptional regulator PrtR</fullName>
    </submittedName>
</protein>
<dbReference type="Pfam" id="PF01381">
    <property type="entry name" value="HTH_3"/>
    <property type="match status" value="1"/>
</dbReference>
<organism evidence="5 6">
    <name type="scientific">Pseudomonas wadenswilerensis</name>
    <dbReference type="NCBI Taxonomy" id="1785161"/>
    <lineage>
        <taxon>Bacteria</taxon>
        <taxon>Pseudomonadati</taxon>
        <taxon>Pseudomonadota</taxon>
        <taxon>Gammaproteobacteria</taxon>
        <taxon>Pseudomonadales</taxon>
        <taxon>Pseudomonadaceae</taxon>
        <taxon>Pseudomonas</taxon>
    </lineage>
</organism>
<accession>A0A380SY54</accession>
<dbReference type="Gene3D" id="2.10.109.10">
    <property type="entry name" value="Umud Fragment, subunit A"/>
    <property type="match status" value="1"/>
</dbReference>
<dbReference type="Proteomes" id="UP000255177">
    <property type="component" value="Unassembled WGS sequence"/>
</dbReference>
<dbReference type="InterPro" id="IPR036286">
    <property type="entry name" value="LexA/Signal_pep-like_sf"/>
</dbReference>
<dbReference type="Gene3D" id="1.10.260.40">
    <property type="entry name" value="lambda repressor-like DNA-binding domains"/>
    <property type="match status" value="1"/>
</dbReference>
<name>A0A380SY54_9PSED</name>
<evidence type="ECO:0000256" key="2">
    <source>
        <dbReference type="ARBA" id="ARBA00023125"/>
    </source>
</evidence>
<sequence length="244" mass="26780">MKETLGQRIKRHRKAAGLSQAALAAACGWKSQSRVGNYETDTREPTLADLSLIAKAVGVEASELILDFKPKTEAEAMPATKVEANATYLGPIDVWDDDTPLDGDEVYVPYLKEVELSAGQGRTVIEQSQSRRLRFGKLTLRRQNVQPSEAVCVTVGGNSMEPVLPDGSTVGVDQGSTSIVDGKMYAINHGGQLRVKTLYRLPGGGIRMRSFNRDEHPDEEYTAEEMIAKEIIVLGKVFWSSVLW</sequence>
<dbReference type="PANTHER" id="PTHR40661">
    <property type="match status" value="1"/>
</dbReference>
<keyword evidence="6" id="KW-1185">Reference proteome</keyword>
<evidence type="ECO:0000313" key="6">
    <source>
        <dbReference type="Proteomes" id="UP000255177"/>
    </source>
</evidence>
<dbReference type="PANTHER" id="PTHR40661:SF2">
    <property type="entry name" value="HTH-TYPE TRANSCRIPTIONAL REGULATOR PRTR"/>
    <property type="match status" value="1"/>
</dbReference>
<dbReference type="EMBL" id="UIDD01000006">
    <property type="protein sequence ID" value="SUQ62675.1"/>
    <property type="molecule type" value="Genomic_DNA"/>
</dbReference>
<evidence type="ECO:0000256" key="1">
    <source>
        <dbReference type="ARBA" id="ARBA00023015"/>
    </source>
</evidence>
<evidence type="ECO:0000313" key="5">
    <source>
        <dbReference type="EMBL" id="SUQ62675.1"/>
    </source>
</evidence>
<dbReference type="Pfam" id="PF00717">
    <property type="entry name" value="Peptidase_S24"/>
    <property type="match status" value="1"/>
</dbReference>
<dbReference type="InterPro" id="IPR039418">
    <property type="entry name" value="LexA-like"/>
</dbReference>
<dbReference type="InterPro" id="IPR015927">
    <property type="entry name" value="Peptidase_S24_S26A/B/C"/>
</dbReference>
<keyword evidence="1" id="KW-0805">Transcription regulation</keyword>
<dbReference type="PROSITE" id="PS51257">
    <property type="entry name" value="PROKAR_LIPOPROTEIN"/>
    <property type="match status" value="1"/>
</dbReference>